<dbReference type="InterPro" id="IPR000305">
    <property type="entry name" value="GIY-YIG_endonuc"/>
</dbReference>
<dbReference type="AlphaFoldDB" id="A0A2D2B4J5"/>
<dbReference type="PANTHER" id="PTHR34477:SF5">
    <property type="entry name" value="BSL5627 PROTEIN"/>
    <property type="match status" value="1"/>
</dbReference>
<proteinExistence type="inferred from homology"/>
<dbReference type="InterPro" id="IPR050190">
    <property type="entry name" value="UPF0213_domain"/>
</dbReference>
<dbReference type="Proteomes" id="UP000228945">
    <property type="component" value="Chromosome"/>
</dbReference>
<dbReference type="OrthoDB" id="287318at2"/>
<dbReference type="CDD" id="cd10448">
    <property type="entry name" value="GIY-YIG_unchar_3"/>
    <property type="match status" value="1"/>
</dbReference>
<dbReference type="KEGG" id="cmb:CSW64_19065"/>
<dbReference type="PANTHER" id="PTHR34477">
    <property type="entry name" value="UPF0213 PROTEIN YHBQ"/>
    <property type="match status" value="1"/>
</dbReference>
<evidence type="ECO:0000313" key="4">
    <source>
        <dbReference type="Proteomes" id="UP000228945"/>
    </source>
</evidence>
<dbReference type="SUPFAM" id="SSF82771">
    <property type="entry name" value="GIY-YIG endonuclease"/>
    <property type="match status" value="1"/>
</dbReference>
<accession>A0A2D2B4J5</accession>
<keyword evidence="4" id="KW-1185">Reference proteome</keyword>
<comment type="similarity">
    <text evidence="1">Belongs to the UPF0213 family.</text>
</comment>
<evidence type="ECO:0000313" key="3">
    <source>
        <dbReference type="EMBL" id="ATQ45114.1"/>
    </source>
</evidence>
<feature type="domain" description="GIY-YIG" evidence="2">
    <location>
        <begin position="1"/>
        <end position="70"/>
    </location>
</feature>
<gene>
    <name evidence="3" type="ORF">CSW64_19065</name>
</gene>
<name>A0A2D2B4J5_9CAUL</name>
<sequence>MASGPYGTLYVGHTESLSKRAWQHREKQLSGFTAKYEVVRLVWYEVHDTREAAKAREQKLKKWNRAWKIRLIEALNPQWLDLYDTLNA</sequence>
<protein>
    <submittedName>
        <fullName evidence="3">GIY-YIG nuclease</fullName>
    </submittedName>
</protein>
<dbReference type="Pfam" id="PF01541">
    <property type="entry name" value="GIY-YIG"/>
    <property type="match status" value="1"/>
</dbReference>
<reference evidence="3 4" key="1">
    <citation type="submission" date="2017-10" db="EMBL/GenBank/DDBJ databases">
        <title>Genome sequence of Caulobacter mirabilis FWC38.</title>
        <authorList>
            <person name="Fiebig A."/>
            <person name="Crosson S."/>
        </authorList>
    </citation>
    <scope>NUCLEOTIDE SEQUENCE [LARGE SCALE GENOMIC DNA]</scope>
    <source>
        <strain evidence="3 4">FWC 38</strain>
    </source>
</reference>
<dbReference type="PROSITE" id="PS50164">
    <property type="entry name" value="GIY_YIG"/>
    <property type="match status" value="1"/>
</dbReference>
<dbReference type="InterPro" id="IPR035901">
    <property type="entry name" value="GIY-YIG_endonuc_sf"/>
</dbReference>
<evidence type="ECO:0000259" key="2">
    <source>
        <dbReference type="PROSITE" id="PS50164"/>
    </source>
</evidence>
<organism evidence="3 4">
    <name type="scientific">Caulobacter mirabilis</name>
    <dbReference type="NCBI Taxonomy" id="69666"/>
    <lineage>
        <taxon>Bacteria</taxon>
        <taxon>Pseudomonadati</taxon>
        <taxon>Pseudomonadota</taxon>
        <taxon>Alphaproteobacteria</taxon>
        <taxon>Caulobacterales</taxon>
        <taxon>Caulobacteraceae</taxon>
        <taxon>Caulobacter</taxon>
    </lineage>
</organism>
<dbReference type="EMBL" id="CP024201">
    <property type="protein sequence ID" value="ATQ45114.1"/>
    <property type="molecule type" value="Genomic_DNA"/>
</dbReference>
<dbReference type="Gene3D" id="3.40.1440.10">
    <property type="entry name" value="GIY-YIG endonuclease"/>
    <property type="match status" value="1"/>
</dbReference>
<evidence type="ECO:0000256" key="1">
    <source>
        <dbReference type="ARBA" id="ARBA00007435"/>
    </source>
</evidence>